<protein>
    <submittedName>
        <fullName evidence="2">RNA-directed DNA polymerase, eukaryota</fullName>
    </submittedName>
</protein>
<dbReference type="AlphaFoldDB" id="A0A6L2NA62"/>
<accession>A0A6L2NA62</accession>
<dbReference type="PANTHER" id="PTHR33116:SF79">
    <property type="entry name" value="REVERSE TRANSCRIPTASE DOMAIN, ZINC FINGER, CCHC-TYPE-RELATED"/>
    <property type="match status" value="1"/>
</dbReference>
<keyword evidence="2" id="KW-0695">RNA-directed DNA polymerase</keyword>
<sequence length="442" mass="50236">MESMELVTIKTLWTNSSFNYALSSSLGNSMGILCVWDLFVKDNVISSDNFLVVMGTWVPSSSKLLIIYVYASQDLTETRELWDCILCLIDQWDGDYVIMGDLVKLELNKKDMVWFLTFKLAIRGTLVDGEWIVDPYWKLLEHDIVASVKEFFASVTNASLFSGIPIDYSLTLSHLFFAGDDIFFSKWESLNIRIILNVLKCFHLASGQKINFHKSKIIRIGSRQEEVDAATITIGCSIFTTPFVHLGVKVGGAMSRIKSWDDVLAKERQLWDNVQSKRSPTNYDEADFDSFHWINCPYSHNLPPPHHSSLPVQPYPKNYLVSTNIGEDKIQNGCDDDTSMDTNHESKKGAQVEDGDDGDTYDIWGITVENVERIRQFLTLNIPDAMHDVIQPLIPKTIHTTPHNDGYVAPTTKSNLDEHLEEFRDEILNVTMVDEEADFNPT</sequence>
<keyword evidence="2" id="KW-0808">Transferase</keyword>
<dbReference type="EMBL" id="BKCJ010008615">
    <property type="protein sequence ID" value="GEU83093.1"/>
    <property type="molecule type" value="Genomic_DNA"/>
</dbReference>
<reference evidence="2" key="1">
    <citation type="journal article" date="2019" name="Sci. Rep.">
        <title>Draft genome of Tanacetum cinerariifolium, the natural source of mosquito coil.</title>
        <authorList>
            <person name="Yamashiro T."/>
            <person name="Shiraishi A."/>
            <person name="Satake H."/>
            <person name="Nakayama K."/>
        </authorList>
    </citation>
    <scope>NUCLEOTIDE SEQUENCE</scope>
</reference>
<feature type="compositionally biased region" description="Basic and acidic residues" evidence="1">
    <location>
        <begin position="342"/>
        <end position="351"/>
    </location>
</feature>
<evidence type="ECO:0000256" key="1">
    <source>
        <dbReference type="SAM" id="MobiDB-lite"/>
    </source>
</evidence>
<organism evidence="2">
    <name type="scientific">Tanacetum cinerariifolium</name>
    <name type="common">Dalmatian daisy</name>
    <name type="synonym">Chrysanthemum cinerariifolium</name>
    <dbReference type="NCBI Taxonomy" id="118510"/>
    <lineage>
        <taxon>Eukaryota</taxon>
        <taxon>Viridiplantae</taxon>
        <taxon>Streptophyta</taxon>
        <taxon>Embryophyta</taxon>
        <taxon>Tracheophyta</taxon>
        <taxon>Spermatophyta</taxon>
        <taxon>Magnoliopsida</taxon>
        <taxon>eudicotyledons</taxon>
        <taxon>Gunneridae</taxon>
        <taxon>Pentapetalae</taxon>
        <taxon>asterids</taxon>
        <taxon>campanulids</taxon>
        <taxon>Asterales</taxon>
        <taxon>Asteraceae</taxon>
        <taxon>Asteroideae</taxon>
        <taxon>Anthemideae</taxon>
        <taxon>Anthemidinae</taxon>
        <taxon>Tanacetum</taxon>
    </lineage>
</organism>
<dbReference type="GO" id="GO:0003964">
    <property type="term" value="F:RNA-directed DNA polymerase activity"/>
    <property type="evidence" value="ECO:0007669"/>
    <property type="project" value="UniProtKB-KW"/>
</dbReference>
<keyword evidence="2" id="KW-0548">Nucleotidyltransferase</keyword>
<proteinExistence type="predicted"/>
<comment type="caution">
    <text evidence="2">The sequence shown here is derived from an EMBL/GenBank/DDBJ whole genome shotgun (WGS) entry which is preliminary data.</text>
</comment>
<dbReference type="PANTHER" id="PTHR33116">
    <property type="entry name" value="REVERSE TRANSCRIPTASE ZINC-BINDING DOMAIN-CONTAINING PROTEIN-RELATED-RELATED"/>
    <property type="match status" value="1"/>
</dbReference>
<name>A0A6L2NA62_TANCI</name>
<feature type="region of interest" description="Disordered" evidence="1">
    <location>
        <begin position="334"/>
        <end position="358"/>
    </location>
</feature>
<evidence type="ECO:0000313" key="2">
    <source>
        <dbReference type="EMBL" id="GEU83093.1"/>
    </source>
</evidence>
<gene>
    <name evidence="2" type="ORF">Tci_055071</name>
</gene>